<organism evidence="1 2">
    <name type="scientific">Alkalibaculum sporogenes</name>
    <dbReference type="NCBI Taxonomy" id="2655001"/>
    <lineage>
        <taxon>Bacteria</taxon>
        <taxon>Bacillati</taxon>
        <taxon>Bacillota</taxon>
        <taxon>Clostridia</taxon>
        <taxon>Eubacteriales</taxon>
        <taxon>Eubacteriaceae</taxon>
        <taxon>Alkalibaculum</taxon>
    </lineage>
</organism>
<dbReference type="RefSeq" id="WP_152801594.1">
    <property type="nucleotide sequence ID" value="NZ_WHNX01000004.1"/>
</dbReference>
<keyword evidence="1" id="KW-0489">Methyltransferase</keyword>
<gene>
    <name evidence="1" type="ORF">GC105_03110</name>
</gene>
<dbReference type="PANTHER" id="PTHR43861">
    <property type="entry name" value="TRANS-ACONITATE 2-METHYLTRANSFERASE-RELATED"/>
    <property type="match status" value="1"/>
</dbReference>
<reference evidence="1 2" key="1">
    <citation type="submission" date="2019-10" db="EMBL/GenBank/DDBJ databases">
        <title>Alkalibaculum tamaniensis sp.nov., a new alkaliphilic acetogen, isolated on methoxylated aromatics from a mud volcano.</title>
        <authorList>
            <person name="Khomyakova M.A."/>
            <person name="Merkel A.Y."/>
            <person name="Bonch-Osmolovskaya E.A."/>
            <person name="Slobodkin A.I."/>
        </authorList>
    </citation>
    <scope>NUCLEOTIDE SEQUENCE [LARGE SCALE GENOMIC DNA]</scope>
    <source>
        <strain evidence="1 2">M08DMB</strain>
    </source>
</reference>
<evidence type="ECO:0000313" key="1">
    <source>
        <dbReference type="EMBL" id="MPW24779.1"/>
    </source>
</evidence>
<dbReference type="SUPFAM" id="SSF53335">
    <property type="entry name" value="S-adenosyl-L-methionine-dependent methyltransferases"/>
    <property type="match status" value="1"/>
</dbReference>
<dbReference type="EMBL" id="WHNX01000004">
    <property type="protein sequence ID" value="MPW24779.1"/>
    <property type="molecule type" value="Genomic_DNA"/>
</dbReference>
<keyword evidence="1" id="KW-0808">Transferase</keyword>
<dbReference type="AlphaFoldDB" id="A0A6A7K5M3"/>
<protein>
    <submittedName>
        <fullName evidence="1">Methyltransferase domain-containing protein</fullName>
    </submittedName>
</protein>
<sequence length="294" mass="34569">MKCIICGGKDYKLVKKGVRDNPLINVVKCNYCSHHQLFPVPESHKINEIYDNDKQVKSIYEVIDVDAIRVKSITDTERRVELTKKYITSKESRVLDVGTGYGFFVNIMKRYGYDIEGLEIGNERRKIAERMCNKPIYSYNLLEDVPVAELLKYEVITMFQMLEHITDIELFLCNARELLQTQGKIIIEVPNLKDHMLSISEEYKEFFWQEAHISYFSPEMLNQVLTRSGFKDIHIFGVQRYSIENMFHWSLNKKPQIYSTSYNTADAFSWIDEYYKNELVKELKSDTIIAVAYK</sequence>
<dbReference type="GO" id="GO:0008168">
    <property type="term" value="F:methyltransferase activity"/>
    <property type="evidence" value="ECO:0007669"/>
    <property type="project" value="UniProtKB-KW"/>
</dbReference>
<dbReference type="InterPro" id="IPR029063">
    <property type="entry name" value="SAM-dependent_MTases_sf"/>
</dbReference>
<dbReference type="Pfam" id="PF13489">
    <property type="entry name" value="Methyltransf_23"/>
    <property type="match status" value="1"/>
</dbReference>
<accession>A0A6A7K5M3</accession>
<evidence type="ECO:0000313" key="2">
    <source>
        <dbReference type="Proteomes" id="UP000440004"/>
    </source>
</evidence>
<dbReference type="Proteomes" id="UP000440004">
    <property type="component" value="Unassembled WGS sequence"/>
</dbReference>
<dbReference type="Gene3D" id="3.40.50.150">
    <property type="entry name" value="Vaccinia Virus protein VP39"/>
    <property type="match status" value="1"/>
</dbReference>
<name>A0A6A7K5M3_9FIRM</name>
<proteinExistence type="predicted"/>
<comment type="caution">
    <text evidence="1">The sequence shown here is derived from an EMBL/GenBank/DDBJ whole genome shotgun (WGS) entry which is preliminary data.</text>
</comment>
<dbReference type="GO" id="GO:0032259">
    <property type="term" value="P:methylation"/>
    <property type="evidence" value="ECO:0007669"/>
    <property type="project" value="UniProtKB-KW"/>
</dbReference>
<keyword evidence="2" id="KW-1185">Reference proteome</keyword>
<dbReference type="PANTHER" id="PTHR43861:SF6">
    <property type="entry name" value="METHYLTRANSFERASE TYPE 11"/>
    <property type="match status" value="1"/>
</dbReference>